<reference evidence="3" key="2">
    <citation type="submission" date="2015-01" db="EMBL/GenBank/DDBJ databases">
        <title>Evolutionary Origins and Diversification of the Mycorrhizal Mutualists.</title>
        <authorList>
            <consortium name="DOE Joint Genome Institute"/>
            <consortium name="Mycorrhizal Genomics Consortium"/>
            <person name="Kohler A."/>
            <person name="Kuo A."/>
            <person name="Nagy L.G."/>
            <person name="Floudas D."/>
            <person name="Copeland A."/>
            <person name="Barry K.W."/>
            <person name="Cichocki N."/>
            <person name="Veneault-Fourrey C."/>
            <person name="LaButti K."/>
            <person name="Lindquist E.A."/>
            <person name="Lipzen A."/>
            <person name="Lundell T."/>
            <person name="Morin E."/>
            <person name="Murat C."/>
            <person name="Riley R."/>
            <person name="Ohm R."/>
            <person name="Sun H."/>
            <person name="Tunlid A."/>
            <person name="Henrissat B."/>
            <person name="Grigoriev I.V."/>
            <person name="Hibbett D.S."/>
            <person name="Martin F."/>
        </authorList>
    </citation>
    <scope>NUCLEOTIDE SEQUENCE [LARGE SCALE GENOMIC DNA]</scope>
    <source>
        <strain evidence="3">LaAM-08-1</strain>
    </source>
</reference>
<evidence type="ECO:0000313" key="3">
    <source>
        <dbReference type="Proteomes" id="UP000054477"/>
    </source>
</evidence>
<dbReference type="AlphaFoldDB" id="A0A0C9X0R5"/>
<sequence length="104" mass="11673">MSVKNAKFEGIKTLRGLGKWWTNIMMPTKGKFASGVWLPEIPQQKELYLDPACYGDGSGGSPDHSNPLKRARHNLVELTSSVTHKQAEESFQREWLTSRPATES</sequence>
<proteinExistence type="predicted"/>
<name>A0A0C9X0R5_9AGAR</name>
<gene>
    <name evidence="2" type="ORF">K443DRAFT_123542</name>
</gene>
<evidence type="ECO:0000256" key="1">
    <source>
        <dbReference type="SAM" id="MobiDB-lite"/>
    </source>
</evidence>
<reference evidence="2 3" key="1">
    <citation type="submission" date="2014-04" db="EMBL/GenBank/DDBJ databases">
        <authorList>
            <consortium name="DOE Joint Genome Institute"/>
            <person name="Kuo A."/>
            <person name="Kohler A."/>
            <person name="Nagy L.G."/>
            <person name="Floudas D."/>
            <person name="Copeland A."/>
            <person name="Barry K.W."/>
            <person name="Cichocki N."/>
            <person name="Veneault-Fourrey C."/>
            <person name="LaButti K."/>
            <person name="Lindquist E.A."/>
            <person name="Lipzen A."/>
            <person name="Lundell T."/>
            <person name="Morin E."/>
            <person name="Murat C."/>
            <person name="Sun H."/>
            <person name="Tunlid A."/>
            <person name="Henrissat B."/>
            <person name="Grigoriev I.V."/>
            <person name="Hibbett D.S."/>
            <person name="Martin F."/>
            <person name="Nordberg H.P."/>
            <person name="Cantor M.N."/>
            <person name="Hua S.X."/>
        </authorList>
    </citation>
    <scope>NUCLEOTIDE SEQUENCE [LARGE SCALE GENOMIC DNA]</scope>
    <source>
        <strain evidence="2 3">LaAM-08-1</strain>
    </source>
</reference>
<protein>
    <submittedName>
        <fullName evidence="2">Uncharacterized protein</fullName>
    </submittedName>
</protein>
<evidence type="ECO:0000313" key="2">
    <source>
        <dbReference type="EMBL" id="KIJ98720.1"/>
    </source>
</evidence>
<dbReference type="HOGENOM" id="CLU_2250561_0_0_1"/>
<dbReference type="Proteomes" id="UP000054477">
    <property type="component" value="Unassembled WGS sequence"/>
</dbReference>
<dbReference type="EMBL" id="KN838663">
    <property type="protein sequence ID" value="KIJ98720.1"/>
    <property type="molecule type" value="Genomic_DNA"/>
</dbReference>
<accession>A0A0C9X0R5</accession>
<feature type="region of interest" description="Disordered" evidence="1">
    <location>
        <begin position="83"/>
        <end position="104"/>
    </location>
</feature>
<organism evidence="2 3">
    <name type="scientific">Laccaria amethystina LaAM-08-1</name>
    <dbReference type="NCBI Taxonomy" id="1095629"/>
    <lineage>
        <taxon>Eukaryota</taxon>
        <taxon>Fungi</taxon>
        <taxon>Dikarya</taxon>
        <taxon>Basidiomycota</taxon>
        <taxon>Agaricomycotina</taxon>
        <taxon>Agaricomycetes</taxon>
        <taxon>Agaricomycetidae</taxon>
        <taxon>Agaricales</taxon>
        <taxon>Agaricineae</taxon>
        <taxon>Hydnangiaceae</taxon>
        <taxon>Laccaria</taxon>
    </lineage>
</organism>
<keyword evidence="3" id="KW-1185">Reference proteome</keyword>